<evidence type="ECO:0000313" key="3">
    <source>
        <dbReference type="Proteomes" id="UP000184394"/>
    </source>
</evidence>
<dbReference type="Pfam" id="PF09946">
    <property type="entry name" value="DUF2178"/>
    <property type="match status" value="1"/>
</dbReference>
<feature type="transmembrane region" description="Helical" evidence="1">
    <location>
        <begin position="12"/>
        <end position="32"/>
    </location>
</feature>
<dbReference type="EMBL" id="FRCT01000013">
    <property type="protein sequence ID" value="SHM76717.1"/>
    <property type="molecule type" value="Genomic_DNA"/>
</dbReference>
<dbReference type="OrthoDB" id="1822847at2"/>
<accession>A0A1M7LF11</accession>
<keyword evidence="1" id="KW-1133">Transmembrane helix</keyword>
<proteinExistence type="predicted"/>
<feature type="transmembrane region" description="Helical" evidence="1">
    <location>
        <begin position="38"/>
        <end position="58"/>
    </location>
</feature>
<organism evidence="2 3">
    <name type="scientific">Ruminococcus flavefaciens</name>
    <dbReference type="NCBI Taxonomy" id="1265"/>
    <lineage>
        <taxon>Bacteria</taxon>
        <taxon>Bacillati</taxon>
        <taxon>Bacillota</taxon>
        <taxon>Clostridia</taxon>
        <taxon>Eubacteriales</taxon>
        <taxon>Oscillospiraceae</taxon>
        <taxon>Ruminococcus</taxon>
    </lineage>
</organism>
<dbReference type="InterPro" id="IPR019235">
    <property type="entry name" value="DUF2178_TM"/>
</dbReference>
<protein>
    <submittedName>
        <fullName evidence="2">Uncharacterized protein</fullName>
    </submittedName>
</protein>
<name>A0A1M7LF11_RUMFL</name>
<feature type="transmembrane region" description="Helical" evidence="1">
    <location>
        <begin position="92"/>
        <end position="112"/>
    </location>
</feature>
<dbReference type="AlphaFoldDB" id="A0A1M7LF11"/>
<keyword evidence="1" id="KW-0812">Transmembrane</keyword>
<evidence type="ECO:0000256" key="1">
    <source>
        <dbReference type="SAM" id="Phobius"/>
    </source>
</evidence>
<feature type="transmembrane region" description="Helical" evidence="1">
    <location>
        <begin position="118"/>
        <end position="137"/>
    </location>
</feature>
<sequence>MEEFKITLQKKIRVYYLFSGICAAGVLLLTIFGKANDGFNATSGLLGALFAISFCNIIKIRKALKNDEMLKQIYIRNTDERNIQITKEAANASFHAIIIGIALATVIANFISVTVSCTLSVCLAFIFVVNGALSAYYNSKM</sequence>
<evidence type="ECO:0000313" key="2">
    <source>
        <dbReference type="EMBL" id="SHM76717.1"/>
    </source>
</evidence>
<dbReference type="RefSeq" id="WP_072951887.1">
    <property type="nucleotide sequence ID" value="NZ_FRCT01000013.1"/>
</dbReference>
<reference evidence="2 3" key="1">
    <citation type="submission" date="2016-11" db="EMBL/GenBank/DDBJ databases">
        <authorList>
            <person name="Jaros S."/>
            <person name="Januszkiewicz K."/>
            <person name="Wedrychowicz H."/>
        </authorList>
    </citation>
    <scope>NUCLEOTIDE SEQUENCE [LARGE SCALE GENOMIC DNA]</scope>
    <source>
        <strain evidence="2 3">Y1</strain>
    </source>
</reference>
<gene>
    <name evidence="2" type="ORF">SAMN04487860_11335</name>
</gene>
<keyword evidence="1" id="KW-0472">Membrane</keyword>
<dbReference type="Proteomes" id="UP000184394">
    <property type="component" value="Unassembled WGS sequence"/>
</dbReference>